<gene>
    <name evidence="2" type="ORF">CUJ83_11015</name>
</gene>
<evidence type="ECO:0000256" key="1">
    <source>
        <dbReference type="SAM" id="MobiDB-lite"/>
    </source>
</evidence>
<dbReference type="EMBL" id="PGCK01000009">
    <property type="protein sequence ID" value="MCD1295529.1"/>
    <property type="molecule type" value="Genomic_DNA"/>
</dbReference>
<sequence>MAIISIALMFMTALSSAAKPDPGSFDPYGIGLINAAGTSPMMGPFSQIYGMGPGAVTGPKFAPVIEYGMSGPSFMFGDPGQQYGYGGFATGYGYGPGYAGPGVMAMNPLSRMNILAITGFINGMFSPGFGNFNTGVLEAPKVLIEKWEKESKKSVPKKPSKIENASKPAKAAK</sequence>
<reference evidence="2 3" key="1">
    <citation type="submission" date="2017-11" db="EMBL/GenBank/DDBJ databases">
        <title>Isolation and Characterization of Family Methanocellaceae Species from Potential Methane Hydrate Area Offshore Southwestern Taiwan.</title>
        <authorList>
            <person name="Zhang W.-L."/>
            <person name="Chen W.-C."/>
            <person name="Lai M.-C."/>
            <person name="Chen S.-C."/>
        </authorList>
    </citation>
    <scope>NUCLEOTIDE SEQUENCE [LARGE SCALE GENOMIC DNA]</scope>
    <source>
        <strain evidence="2 3">CWC-04</strain>
    </source>
</reference>
<keyword evidence="3" id="KW-1185">Reference proteome</keyword>
<accession>A0AAP2W7S8</accession>
<protein>
    <submittedName>
        <fullName evidence="2">Uncharacterized protein</fullName>
    </submittedName>
</protein>
<dbReference type="AlphaFoldDB" id="A0AAP2W7S8"/>
<comment type="caution">
    <text evidence="2">The sequence shown here is derived from an EMBL/GenBank/DDBJ whole genome shotgun (WGS) entry which is preliminary data.</text>
</comment>
<proteinExistence type="predicted"/>
<evidence type="ECO:0000313" key="2">
    <source>
        <dbReference type="EMBL" id="MCD1295529.1"/>
    </source>
</evidence>
<feature type="region of interest" description="Disordered" evidence="1">
    <location>
        <begin position="149"/>
        <end position="173"/>
    </location>
</feature>
<dbReference type="Proteomes" id="UP001320159">
    <property type="component" value="Unassembled WGS sequence"/>
</dbReference>
<evidence type="ECO:0000313" key="3">
    <source>
        <dbReference type="Proteomes" id="UP001320159"/>
    </source>
</evidence>
<name>A0AAP2W7S8_9EURY</name>
<organism evidence="2 3">
    <name type="scientific">Methanooceanicella nereidis</name>
    <dbReference type="NCBI Taxonomy" id="2052831"/>
    <lineage>
        <taxon>Archaea</taxon>
        <taxon>Methanobacteriati</taxon>
        <taxon>Methanobacteriota</taxon>
        <taxon>Stenosarchaea group</taxon>
        <taxon>Methanomicrobia</taxon>
        <taxon>Methanocellales</taxon>
        <taxon>Methanocellaceae</taxon>
        <taxon>Methanooceanicella</taxon>
    </lineage>
</organism>